<dbReference type="SUPFAM" id="SSF140931">
    <property type="entry name" value="Fic-like"/>
    <property type="match status" value="1"/>
</dbReference>
<reference evidence="3" key="1">
    <citation type="submission" date="2021-02" db="EMBL/GenBank/DDBJ databases">
        <authorList>
            <person name="Nowell W R."/>
        </authorList>
    </citation>
    <scope>NUCLEOTIDE SEQUENCE</scope>
    <source>
        <strain evidence="3">Ploen Becks lab</strain>
    </source>
</reference>
<sequence length="288" mass="33984">MNLNFDIPENNLWWRPNYWPYTNELIFKKIQNFRASFLKAKNNPEFQNELKLLSKFYQSNYIHECLKGERNLNDDELSITDVEIIIENQRRKSKNEIKILNMHRALLYLFPDPFSSSNEIKEFTIDMAKKLNTILGYDLWDNPGLFRTAPVSPSNEDYEYVKPHLIEEKLESLFKNTRHLFEKYSEIHERIKIGALFFTMFLDIHPFSNGNGRISRLLLSFILSNPCVVPIGLYYSHRSREIYLNCLRESRQISSSNEKSYCPLAFSALVLESILKNVELVINLLGKI</sequence>
<dbReference type="Proteomes" id="UP000663879">
    <property type="component" value="Unassembled WGS sequence"/>
</dbReference>
<dbReference type="InterPro" id="IPR036597">
    <property type="entry name" value="Fido-like_dom_sf"/>
</dbReference>
<keyword evidence="4" id="KW-1185">Reference proteome</keyword>
<dbReference type="OrthoDB" id="6763393at2759"/>
<organism evidence="3 4">
    <name type="scientific">Brachionus calyciflorus</name>
    <dbReference type="NCBI Taxonomy" id="104777"/>
    <lineage>
        <taxon>Eukaryota</taxon>
        <taxon>Metazoa</taxon>
        <taxon>Spiralia</taxon>
        <taxon>Gnathifera</taxon>
        <taxon>Rotifera</taxon>
        <taxon>Eurotatoria</taxon>
        <taxon>Monogononta</taxon>
        <taxon>Pseudotrocha</taxon>
        <taxon>Ploima</taxon>
        <taxon>Brachionidae</taxon>
        <taxon>Brachionus</taxon>
    </lineage>
</organism>
<dbReference type="AlphaFoldDB" id="A0A814M9Q3"/>
<dbReference type="PANTHER" id="PTHR13504">
    <property type="entry name" value="FIDO DOMAIN-CONTAINING PROTEIN DDB_G0283145"/>
    <property type="match status" value="1"/>
</dbReference>
<dbReference type="PANTHER" id="PTHR13504:SF38">
    <property type="entry name" value="FIDO DOMAIN-CONTAINING PROTEIN"/>
    <property type="match status" value="1"/>
</dbReference>
<feature type="domain" description="Fido" evidence="2">
    <location>
        <begin position="123"/>
        <end position="272"/>
    </location>
</feature>
<dbReference type="InterPro" id="IPR003812">
    <property type="entry name" value="Fido"/>
</dbReference>
<dbReference type="EMBL" id="CAJNOC010006351">
    <property type="protein sequence ID" value="CAF1075942.1"/>
    <property type="molecule type" value="Genomic_DNA"/>
</dbReference>
<dbReference type="PROSITE" id="PS51459">
    <property type="entry name" value="FIDO"/>
    <property type="match status" value="1"/>
</dbReference>
<protein>
    <recommendedName>
        <fullName evidence="2">Fido domain-containing protein</fullName>
    </recommendedName>
</protein>
<dbReference type="Pfam" id="PF02661">
    <property type="entry name" value="Fic"/>
    <property type="match status" value="1"/>
</dbReference>
<comment type="caution">
    <text evidence="3">The sequence shown here is derived from an EMBL/GenBank/DDBJ whole genome shotgun (WGS) entry which is preliminary data.</text>
</comment>
<feature type="active site" evidence="1">
    <location>
        <position position="205"/>
    </location>
</feature>
<proteinExistence type="predicted"/>
<dbReference type="Gene3D" id="1.10.3290.10">
    <property type="entry name" value="Fido-like domain"/>
    <property type="match status" value="1"/>
</dbReference>
<evidence type="ECO:0000256" key="1">
    <source>
        <dbReference type="PIRSR" id="PIRSR640198-1"/>
    </source>
</evidence>
<evidence type="ECO:0000313" key="4">
    <source>
        <dbReference type="Proteomes" id="UP000663879"/>
    </source>
</evidence>
<name>A0A814M9Q3_9BILA</name>
<dbReference type="InterPro" id="IPR040198">
    <property type="entry name" value="Fido_containing"/>
</dbReference>
<evidence type="ECO:0000259" key="2">
    <source>
        <dbReference type="PROSITE" id="PS51459"/>
    </source>
</evidence>
<gene>
    <name evidence="3" type="ORF">OXX778_LOCUS19962</name>
</gene>
<evidence type="ECO:0000313" key="3">
    <source>
        <dbReference type="EMBL" id="CAF1075942.1"/>
    </source>
</evidence>
<accession>A0A814M9Q3</accession>